<dbReference type="GO" id="GO:0003899">
    <property type="term" value="F:DNA-directed RNA polymerase activity"/>
    <property type="evidence" value="ECO:0007669"/>
    <property type="project" value="UniProtKB-EC"/>
</dbReference>
<name>A0A7V3ZYB6_UNCW3</name>
<dbReference type="Gene3D" id="3.90.940.10">
    <property type="match status" value="1"/>
</dbReference>
<dbReference type="EC" id="2.7.7.6" evidence="2"/>
<evidence type="ECO:0000256" key="3">
    <source>
        <dbReference type="ARBA" id="ARBA00013725"/>
    </source>
</evidence>
<comment type="similarity">
    <text evidence="1">Belongs to the RNA polymerase subunit omega family.</text>
</comment>
<gene>
    <name evidence="8" type="ORF">ENU66_04735</name>
</gene>
<dbReference type="AlphaFoldDB" id="A0A7V3ZYB6"/>
<evidence type="ECO:0000256" key="4">
    <source>
        <dbReference type="ARBA" id="ARBA00022478"/>
    </source>
</evidence>
<evidence type="ECO:0000256" key="6">
    <source>
        <dbReference type="ARBA" id="ARBA00029924"/>
    </source>
</evidence>
<evidence type="ECO:0000256" key="5">
    <source>
        <dbReference type="ARBA" id="ARBA00023163"/>
    </source>
</evidence>
<evidence type="ECO:0000256" key="1">
    <source>
        <dbReference type="ARBA" id="ARBA00006711"/>
    </source>
</evidence>
<keyword evidence="4 8" id="KW-0240">DNA-directed RNA polymerase</keyword>
<dbReference type="SUPFAM" id="SSF63562">
    <property type="entry name" value="RPB6/omega subunit-like"/>
    <property type="match status" value="1"/>
</dbReference>
<evidence type="ECO:0000256" key="7">
    <source>
        <dbReference type="ARBA" id="ARBA00048552"/>
    </source>
</evidence>
<proteinExistence type="inferred from homology"/>
<dbReference type="GO" id="GO:0000428">
    <property type="term" value="C:DNA-directed RNA polymerase complex"/>
    <property type="evidence" value="ECO:0007669"/>
    <property type="project" value="UniProtKB-KW"/>
</dbReference>
<keyword evidence="5" id="KW-0804">Transcription</keyword>
<comment type="caution">
    <text evidence="8">The sequence shown here is derived from an EMBL/GenBank/DDBJ whole genome shotgun (WGS) entry which is preliminary data.</text>
</comment>
<sequence length="87" mass="10350">MFRRRERMVKTKFRVMDELKERYGSRYLLVLLVSRIAKVISDTKQEKEVAARLGISDEDTKPTVLALYKILREGVKYRLEQEKTAEE</sequence>
<protein>
    <recommendedName>
        <fullName evidence="3">DNA-directed RNA polymerase subunit omega</fullName>
        <ecNumber evidence="2">2.7.7.6</ecNumber>
    </recommendedName>
    <alternativeName>
        <fullName evidence="6">Transcriptase subunit omega</fullName>
    </alternativeName>
</protein>
<reference evidence="8" key="1">
    <citation type="journal article" date="2020" name="mSystems">
        <title>Genome- and Community-Level Interaction Insights into Carbon Utilization and Element Cycling Functions of Hydrothermarchaeota in Hydrothermal Sediment.</title>
        <authorList>
            <person name="Zhou Z."/>
            <person name="Liu Y."/>
            <person name="Xu W."/>
            <person name="Pan J."/>
            <person name="Luo Z.H."/>
            <person name="Li M."/>
        </authorList>
    </citation>
    <scope>NUCLEOTIDE SEQUENCE [LARGE SCALE GENOMIC DNA]</scope>
    <source>
        <strain evidence="8">SpSt-69</strain>
    </source>
</reference>
<dbReference type="InterPro" id="IPR006110">
    <property type="entry name" value="Pol_omega/Rpo6/RPB6"/>
</dbReference>
<comment type="catalytic activity">
    <reaction evidence="7">
        <text>RNA(n) + a ribonucleoside 5'-triphosphate = RNA(n+1) + diphosphate</text>
        <dbReference type="Rhea" id="RHEA:21248"/>
        <dbReference type="Rhea" id="RHEA-COMP:14527"/>
        <dbReference type="Rhea" id="RHEA-COMP:17342"/>
        <dbReference type="ChEBI" id="CHEBI:33019"/>
        <dbReference type="ChEBI" id="CHEBI:61557"/>
        <dbReference type="ChEBI" id="CHEBI:140395"/>
        <dbReference type="EC" id="2.7.7.6"/>
    </reaction>
</comment>
<dbReference type="InterPro" id="IPR036161">
    <property type="entry name" value="RPB6/omega-like_sf"/>
</dbReference>
<dbReference type="GO" id="GO:0006351">
    <property type="term" value="P:DNA-templated transcription"/>
    <property type="evidence" value="ECO:0007669"/>
    <property type="project" value="InterPro"/>
</dbReference>
<evidence type="ECO:0000256" key="2">
    <source>
        <dbReference type="ARBA" id="ARBA00012418"/>
    </source>
</evidence>
<dbReference type="GO" id="GO:0003677">
    <property type="term" value="F:DNA binding"/>
    <property type="evidence" value="ECO:0007669"/>
    <property type="project" value="InterPro"/>
</dbReference>
<dbReference type="EMBL" id="DTDJ01000031">
    <property type="protein sequence ID" value="HGL17615.1"/>
    <property type="molecule type" value="Genomic_DNA"/>
</dbReference>
<organism evidence="8">
    <name type="scientific">candidate division WOR-3 bacterium</name>
    <dbReference type="NCBI Taxonomy" id="2052148"/>
    <lineage>
        <taxon>Bacteria</taxon>
        <taxon>Bacteria division WOR-3</taxon>
    </lineage>
</organism>
<dbReference type="Pfam" id="PF01192">
    <property type="entry name" value="RNA_pol_Rpb6"/>
    <property type="match status" value="1"/>
</dbReference>
<accession>A0A7V3ZYB6</accession>
<evidence type="ECO:0000313" key="8">
    <source>
        <dbReference type="EMBL" id="HGL17615.1"/>
    </source>
</evidence>